<dbReference type="AlphaFoldDB" id="A0A3C1K9U0"/>
<evidence type="ECO:0000313" key="2">
    <source>
        <dbReference type="EMBL" id="HAN23427.1"/>
    </source>
</evidence>
<dbReference type="InterPro" id="IPR045745">
    <property type="entry name" value="HTH_58_Actinobacteria-type"/>
</dbReference>
<name>A0A3C1K9U0_9MICO</name>
<comment type="caution">
    <text evidence="2">The sequence shown here is derived from an EMBL/GenBank/DDBJ whole genome shotgun (WGS) entry which is preliminary data.</text>
</comment>
<dbReference type="EMBL" id="DMNG01000041">
    <property type="protein sequence ID" value="HAN23427.1"/>
    <property type="molecule type" value="Genomic_DNA"/>
</dbReference>
<sequence length="147" mass="15880">MAFAEGYERGEPIADLATKLGVHRTTLDNLVKRLELSREDPDGVAPAVKDAIVASYRAGETLALIGSRHGFSPNKVQRLLVAVGEPIRSRGPQGSRLTSEQVRDLVDRYERGSAMGSIAEEFGVSYACVRKKLMGAGVQLRARGGAW</sequence>
<protein>
    <recommendedName>
        <fullName evidence="1">Helix-turn-helix domain-containing protein</fullName>
    </recommendedName>
</protein>
<proteinExistence type="predicted"/>
<feature type="domain" description="Helix-turn-helix" evidence="1">
    <location>
        <begin position="102"/>
        <end position="146"/>
    </location>
</feature>
<evidence type="ECO:0000313" key="3">
    <source>
        <dbReference type="Proteomes" id="UP000257479"/>
    </source>
</evidence>
<organism evidence="2 3">
    <name type="scientific">Microbacterium ginsengisoli</name>
    <dbReference type="NCBI Taxonomy" id="400772"/>
    <lineage>
        <taxon>Bacteria</taxon>
        <taxon>Bacillati</taxon>
        <taxon>Actinomycetota</taxon>
        <taxon>Actinomycetes</taxon>
        <taxon>Micrococcales</taxon>
        <taxon>Microbacteriaceae</taxon>
        <taxon>Microbacterium</taxon>
    </lineage>
</organism>
<dbReference type="Pfam" id="PF19575">
    <property type="entry name" value="HTH_58"/>
    <property type="match status" value="1"/>
</dbReference>
<evidence type="ECO:0000259" key="1">
    <source>
        <dbReference type="Pfam" id="PF19575"/>
    </source>
</evidence>
<gene>
    <name evidence="2" type="ORF">DCP95_02515</name>
</gene>
<dbReference type="Proteomes" id="UP000257479">
    <property type="component" value="Unassembled WGS sequence"/>
</dbReference>
<reference evidence="2 3" key="1">
    <citation type="journal article" date="2018" name="Nat. Biotechnol.">
        <title>A standardized bacterial taxonomy based on genome phylogeny substantially revises the tree of life.</title>
        <authorList>
            <person name="Parks D.H."/>
            <person name="Chuvochina M."/>
            <person name="Waite D.W."/>
            <person name="Rinke C."/>
            <person name="Skarshewski A."/>
            <person name="Chaumeil P.A."/>
            <person name="Hugenholtz P."/>
        </authorList>
    </citation>
    <scope>NUCLEOTIDE SEQUENCE [LARGE SCALE GENOMIC DNA]</scope>
    <source>
        <strain evidence="2">UBA9152</strain>
    </source>
</reference>
<accession>A0A3C1K9U0</accession>